<evidence type="ECO:0000256" key="1">
    <source>
        <dbReference type="SAM" id="Phobius"/>
    </source>
</evidence>
<dbReference type="Pfam" id="PF01161">
    <property type="entry name" value="PBP"/>
    <property type="match status" value="1"/>
</dbReference>
<dbReference type="AlphaFoldDB" id="A0A2Z4Y322"/>
<proteinExistence type="predicted"/>
<dbReference type="PANTHER" id="PTHR30289:SF1">
    <property type="entry name" value="PEBP (PHOSPHATIDYLETHANOLAMINE-BINDING PROTEIN) FAMILY PROTEIN"/>
    <property type="match status" value="1"/>
</dbReference>
<dbReference type="KEGG" id="schv:BRCON_0246"/>
<name>A0A2Z4Y322_SUMC1</name>
<dbReference type="InterPro" id="IPR036610">
    <property type="entry name" value="PEBP-like_sf"/>
</dbReference>
<evidence type="ECO:0000313" key="3">
    <source>
        <dbReference type="Proteomes" id="UP000262583"/>
    </source>
</evidence>
<accession>A0A2Z4Y322</accession>
<gene>
    <name evidence="2" type="ORF">BRCON_0246</name>
</gene>
<evidence type="ECO:0000313" key="2">
    <source>
        <dbReference type="EMBL" id="AXA35023.1"/>
    </source>
</evidence>
<protein>
    <recommendedName>
        <fullName evidence="4">Phospholipid-binding protein</fullName>
    </recommendedName>
</protein>
<dbReference type="Proteomes" id="UP000262583">
    <property type="component" value="Chromosome"/>
</dbReference>
<dbReference type="InterPro" id="IPR008914">
    <property type="entry name" value="PEBP"/>
</dbReference>
<organism evidence="2 3">
    <name type="scientific">Sumerlaea chitinivorans</name>
    <dbReference type="NCBI Taxonomy" id="2250252"/>
    <lineage>
        <taxon>Bacteria</taxon>
        <taxon>Candidatus Sumerlaeota</taxon>
        <taxon>Candidatus Sumerlaeia</taxon>
        <taxon>Candidatus Sumerlaeales</taxon>
        <taxon>Candidatus Sumerlaeaceae</taxon>
        <taxon>Candidatus Sumerlaea</taxon>
    </lineage>
</organism>
<dbReference type="Gene3D" id="3.90.280.10">
    <property type="entry name" value="PEBP-like"/>
    <property type="match status" value="1"/>
</dbReference>
<keyword evidence="1" id="KW-0812">Transmembrane</keyword>
<dbReference type="InterPro" id="IPR005247">
    <property type="entry name" value="YbhB_YbcL/LppC-like"/>
</dbReference>
<dbReference type="CDD" id="cd00865">
    <property type="entry name" value="PEBP_bact_arch"/>
    <property type="match status" value="1"/>
</dbReference>
<sequence>MRPPLWNTGSCPRNPFERYAPVWLILAMLSIPFLAHTTTVPLGGKIVKFELTSTAFRAGEMIPSKYTCDGPDVSPPLAWTGVPQGTQSLALIVDDPDAPRGTWVHWVLYDIPAQESSLPEAVPPDPQLKNGARNGKNDFQRLGYGGPCPPSGTHRYFFKLYALDKKLGLPSGATKAEVLKAMEGHILGQAELMGTYKRR</sequence>
<evidence type="ECO:0008006" key="4">
    <source>
        <dbReference type="Google" id="ProtNLM"/>
    </source>
</evidence>
<feature type="transmembrane region" description="Helical" evidence="1">
    <location>
        <begin position="20"/>
        <end position="42"/>
    </location>
</feature>
<reference evidence="2 3" key="1">
    <citation type="submission" date="2018-05" db="EMBL/GenBank/DDBJ databases">
        <title>A metagenomic window into the 2 km-deep terrestrial subsurface aquifer revealed taxonomically and functionally diverse microbial community comprising novel uncultured bacterial lineages.</title>
        <authorList>
            <person name="Kadnikov V.V."/>
            <person name="Mardanov A.V."/>
            <person name="Beletsky A.V."/>
            <person name="Banks D."/>
            <person name="Pimenov N.V."/>
            <person name="Frank Y.A."/>
            <person name="Karnachuk O.V."/>
            <person name="Ravin N.V."/>
        </authorList>
    </citation>
    <scope>NUCLEOTIDE SEQUENCE [LARGE SCALE GENOMIC DNA]</scope>
    <source>
        <strain evidence="2">BY</strain>
    </source>
</reference>
<dbReference type="PANTHER" id="PTHR30289">
    <property type="entry name" value="UNCHARACTERIZED PROTEIN YBCL-RELATED"/>
    <property type="match status" value="1"/>
</dbReference>
<keyword evidence="1" id="KW-1133">Transmembrane helix</keyword>
<keyword evidence="1" id="KW-0472">Membrane</keyword>
<dbReference type="SUPFAM" id="SSF49777">
    <property type="entry name" value="PEBP-like"/>
    <property type="match status" value="1"/>
</dbReference>
<dbReference type="NCBIfam" id="TIGR00481">
    <property type="entry name" value="YbhB/YbcL family Raf kinase inhibitor-like protein"/>
    <property type="match status" value="1"/>
</dbReference>
<dbReference type="EMBL" id="CP030759">
    <property type="protein sequence ID" value="AXA35023.1"/>
    <property type="molecule type" value="Genomic_DNA"/>
</dbReference>